<name>A0ABU9MF16_STUCH</name>
<evidence type="ECO:0000313" key="15">
    <source>
        <dbReference type="EMBL" id="MEL7560235.1"/>
    </source>
</evidence>
<feature type="chain" id="PRO_5046474099" evidence="12">
    <location>
        <begin position="21"/>
        <end position="713"/>
    </location>
</feature>
<dbReference type="Gene3D" id="2.170.130.10">
    <property type="entry name" value="TonB-dependent receptor, plug domain"/>
    <property type="match status" value="1"/>
</dbReference>
<evidence type="ECO:0000313" key="16">
    <source>
        <dbReference type="Proteomes" id="UP001467669"/>
    </source>
</evidence>
<keyword evidence="5 10" id="KW-0812">Transmembrane</keyword>
<keyword evidence="3 10" id="KW-0813">Transport</keyword>
<dbReference type="Gene3D" id="2.40.170.20">
    <property type="entry name" value="TonB-dependent receptor, beta-barrel domain"/>
    <property type="match status" value="1"/>
</dbReference>
<comment type="subcellular location">
    <subcellularLocation>
        <location evidence="1 10">Cell outer membrane</location>
        <topology evidence="1 10">Multi-pass membrane protein</topology>
    </subcellularLocation>
</comment>
<reference evidence="15 16" key="1">
    <citation type="submission" date="2024-04" db="EMBL/GenBank/DDBJ databases">
        <title>Draft Genome Sequence of Isolates Cultured from Underwater Hawaii Seamounts in the North Pacific Ocean.</title>
        <authorList>
            <person name="Sharma I."/>
            <person name="Darden B."/>
            <person name="Creggett J."/>
            <person name="Taylor S."/>
            <person name="Grant M.P."/>
            <person name="Scott J."/>
            <person name="Attles S."/>
            <person name="Walker S."/>
            <person name="Johnson G."/>
            <person name="St. Cloud C."/>
        </authorList>
    </citation>
    <scope>NUCLEOTIDE SEQUENCE [LARGE SCALE GENOMIC DNA]</scope>
    <source>
        <strain evidence="15 16">03GJ23</strain>
    </source>
</reference>
<feature type="signal peptide" evidence="12">
    <location>
        <begin position="1"/>
        <end position="20"/>
    </location>
</feature>
<comment type="caution">
    <text evidence="15">The sequence shown here is derived from an EMBL/GenBank/DDBJ whole genome shotgun (WGS) entry which is preliminary data.</text>
</comment>
<accession>A0ABU9MF16</accession>
<dbReference type="PANTHER" id="PTHR32552:SF90">
    <property type="entry name" value="METAL-PSEUDOPALINE RECEPTOR CNTO"/>
    <property type="match status" value="1"/>
</dbReference>
<organism evidence="15 16">
    <name type="scientific">Stutzerimonas chloritidismutans</name>
    <name type="common">Pseudomonas chloritidismutans</name>
    <dbReference type="NCBI Taxonomy" id="203192"/>
    <lineage>
        <taxon>Bacteria</taxon>
        <taxon>Pseudomonadati</taxon>
        <taxon>Pseudomonadota</taxon>
        <taxon>Gammaproteobacteria</taxon>
        <taxon>Pseudomonadales</taxon>
        <taxon>Pseudomonadaceae</taxon>
        <taxon>Stutzerimonas</taxon>
    </lineage>
</organism>
<dbReference type="Pfam" id="PF07715">
    <property type="entry name" value="Plug"/>
    <property type="match status" value="1"/>
</dbReference>
<dbReference type="SUPFAM" id="SSF56935">
    <property type="entry name" value="Porins"/>
    <property type="match status" value="1"/>
</dbReference>
<feature type="domain" description="TonB-dependent receptor plug" evidence="14">
    <location>
        <begin position="69"/>
        <end position="167"/>
    </location>
</feature>
<dbReference type="InterPro" id="IPR000531">
    <property type="entry name" value="Beta-barrel_TonB"/>
</dbReference>
<dbReference type="InterPro" id="IPR012910">
    <property type="entry name" value="Plug_dom"/>
</dbReference>
<keyword evidence="4 10" id="KW-1134">Transmembrane beta strand</keyword>
<evidence type="ECO:0000259" key="14">
    <source>
        <dbReference type="Pfam" id="PF07715"/>
    </source>
</evidence>
<sequence>MRRLLVPVLSLQALAATAYAAEQPESNNEPIALEQMEVTATGAERGDGPVDGYRATRTVSATRTDTPIHEIPQSISVVPGQVIEDIGATRLEDALDYAGGVERGNNFGGQGLTEFLVRGFSSQEFYRNGFAINRGYPNMPEAATLERIEVLRGPASMLYGRGDPGGTFNIVSKQPQAEQRTVVGTQFNTEGLRRGTLDTTGALDEQAEFTYRLNLVAEGADSFRDHVESERYNVAPVLRWDLSEATAIILEGDYLHNRHPLDRGVTRYADQQGQLPRDRFLGEESAGKFTNENAMTQLRIEHLLNDQWTLRGGVQYLDGSLDGGAVENNGLAADGRTVGRNYSERWLEWNDFAVQANAEGRFSALGVMHTLLTGVEYDDFNYNSRIDRSAAGNGAFPLDIYQPVYGQPLPAITRTTTFDDEDLKSYAFYMQDQVELTERFTLQLGARLERFEQNYLNKLSPAGSWEQAHNAVSPRIGAIYDLTEALAVYANASRSFKPNRGADRSSQAFDPEEGIAYETGIKYELPEHNLSVTAALFHITKENVLTADPANVGSQSFQVAAGEVRSRGFDLSIAGNVTPQWRVIGGYAYVDAEVTESNSAAMPVGSRLANVPEHSFNLLDTYEFDNGALDGLGLGVGVKYVSSRKGSTSNTAFDMGAYTVVDLLAYYPLTDRIRLNLNLDNVFDEKYDERAWGNIWAYPGAPRTLQAGISIEL</sequence>
<dbReference type="NCBIfam" id="TIGR01783">
    <property type="entry name" value="TonB-siderophor"/>
    <property type="match status" value="1"/>
</dbReference>
<dbReference type="InterPro" id="IPR037066">
    <property type="entry name" value="Plug_dom_sf"/>
</dbReference>
<dbReference type="EMBL" id="JBCFXD010000010">
    <property type="protein sequence ID" value="MEL7560235.1"/>
    <property type="molecule type" value="Genomic_DNA"/>
</dbReference>
<protein>
    <submittedName>
        <fullName evidence="15">TonB-dependent siderophore receptor</fullName>
    </submittedName>
</protein>
<dbReference type="InterPro" id="IPR010105">
    <property type="entry name" value="TonB_sidphr_rcpt"/>
</dbReference>
<evidence type="ECO:0000256" key="6">
    <source>
        <dbReference type="ARBA" id="ARBA00023077"/>
    </source>
</evidence>
<dbReference type="PROSITE" id="PS52016">
    <property type="entry name" value="TONB_DEPENDENT_REC_3"/>
    <property type="match status" value="1"/>
</dbReference>
<keyword evidence="6 11" id="KW-0798">TonB box</keyword>
<evidence type="ECO:0000256" key="5">
    <source>
        <dbReference type="ARBA" id="ARBA00022692"/>
    </source>
</evidence>
<evidence type="ECO:0000256" key="10">
    <source>
        <dbReference type="PROSITE-ProRule" id="PRU01360"/>
    </source>
</evidence>
<evidence type="ECO:0000256" key="12">
    <source>
        <dbReference type="SAM" id="SignalP"/>
    </source>
</evidence>
<dbReference type="Pfam" id="PF00593">
    <property type="entry name" value="TonB_dep_Rec_b-barrel"/>
    <property type="match status" value="1"/>
</dbReference>
<dbReference type="InterPro" id="IPR036942">
    <property type="entry name" value="Beta-barrel_TonB_sf"/>
</dbReference>
<keyword evidence="8 15" id="KW-0675">Receptor</keyword>
<dbReference type="CDD" id="cd01347">
    <property type="entry name" value="ligand_gated_channel"/>
    <property type="match status" value="1"/>
</dbReference>
<evidence type="ECO:0000256" key="8">
    <source>
        <dbReference type="ARBA" id="ARBA00023170"/>
    </source>
</evidence>
<dbReference type="PANTHER" id="PTHR32552">
    <property type="entry name" value="FERRICHROME IRON RECEPTOR-RELATED"/>
    <property type="match status" value="1"/>
</dbReference>
<feature type="domain" description="TonB-dependent receptor-like beta-barrel" evidence="13">
    <location>
        <begin position="240"/>
        <end position="682"/>
    </location>
</feature>
<dbReference type="Proteomes" id="UP001467669">
    <property type="component" value="Unassembled WGS sequence"/>
</dbReference>
<evidence type="ECO:0000256" key="11">
    <source>
        <dbReference type="RuleBase" id="RU003357"/>
    </source>
</evidence>
<evidence type="ECO:0000256" key="1">
    <source>
        <dbReference type="ARBA" id="ARBA00004571"/>
    </source>
</evidence>
<dbReference type="RefSeq" id="WP_342407253.1">
    <property type="nucleotide sequence ID" value="NZ_JBCFXD010000010.1"/>
</dbReference>
<keyword evidence="12" id="KW-0732">Signal</keyword>
<keyword evidence="7 10" id="KW-0472">Membrane</keyword>
<evidence type="ECO:0000256" key="3">
    <source>
        <dbReference type="ARBA" id="ARBA00022448"/>
    </source>
</evidence>
<evidence type="ECO:0000256" key="9">
    <source>
        <dbReference type="ARBA" id="ARBA00023237"/>
    </source>
</evidence>
<proteinExistence type="inferred from homology"/>
<evidence type="ECO:0000256" key="2">
    <source>
        <dbReference type="ARBA" id="ARBA00009810"/>
    </source>
</evidence>
<comment type="similarity">
    <text evidence="2 10 11">Belongs to the TonB-dependent receptor family.</text>
</comment>
<keyword evidence="9 10" id="KW-0998">Cell outer membrane</keyword>
<keyword evidence="16" id="KW-1185">Reference proteome</keyword>
<evidence type="ECO:0000256" key="7">
    <source>
        <dbReference type="ARBA" id="ARBA00023136"/>
    </source>
</evidence>
<dbReference type="InterPro" id="IPR039426">
    <property type="entry name" value="TonB-dep_rcpt-like"/>
</dbReference>
<gene>
    <name evidence="15" type="ORF">AAGW23_15430</name>
</gene>
<evidence type="ECO:0000256" key="4">
    <source>
        <dbReference type="ARBA" id="ARBA00022452"/>
    </source>
</evidence>
<evidence type="ECO:0000259" key="13">
    <source>
        <dbReference type="Pfam" id="PF00593"/>
    </source>
</evidence>